<dbReference type="RefSeq" id="WP_132708962.1">
    <property type="nucleotide sequence ID" value="NZ_JACIGF010000008.1"/>
</dbReference>
<evidence type="ECO:0000259" key="3">
    <source>
        <dbReference type="Pfam" id="PF19335"/>
    </source>
</evidence>
<keyword evidence="9" id="KW-1185">Reference proteome</keyword>
<evidence type="ECO:0000259" key="7">
    <source>
        <dbReference type="Pfam" id="PF25975"/>
    </source>
</evidence>
<dbReference type="Gene3D" id="2.40.50.320">
    <property type="entry name" value="Copper binding periplasmic protein CusF"/>
    <property type="match status" value="1"/>
</dbReference>
<dbReference type="Pfam" id="PF25869">
    <property type="entry name" value="3HB_CusB"/>
    <property type="match status" value="1"/>
</dbReference>
<dbReference type="Pfam" id="PF25975">
    <property type="entry name" value="CzcB_C"/>
    <property type="match status" value="1"/>
</dbReference>
<evidence type="ECO:0000256" key="1">
    <source>
        <dbReference type="ARBA" id="ARBA00009477"/>
    </source>
</evidence>
<dbReference type="Pfam" id="PF25954">
    <property type="entry name" value="Beta-barrel_RND_2"/>
    <property type="match status" value="1"/>
</dbReference>
<dbReference type="GO" id="GO:0060003">
    <property type="term" value="P:copper ion export"/>
    <property type="evidence" value="ECO:0007669"/>
    <property type="project" value="TreeGrafter"/>
</dbReference>
<comment type="similarity">
    <text evidence="1">Belongs to the membrane fusion protein (MFP) (TC 8.A.1) family.</text>
</comment>
<evidence type="ECO:0000313" key="8">
    <source>
        <dbReference type="EMBL" id="TCP33035.1"/>
    </source>
</evidence>
<comment type="caution">
    <text evidence="8">The sequence shown here is derived from an EMBL/GenBank/DDBJ whole genome shotgun (WGS) entry which is preliminary data.</text>
</comment>
<evidence type="ECO:0000259" key="6">
    <source>
        <dbReference type="Pfam" id="PF25954"/>
    </source>
</evidence>
<dbReference type="PANTHER" id="PTHR30097:SF15">
    <property type="entry name" value="CATION EFFLUX SYSTEM PROTEIN CUSB"/>
    <property type="match status" value="1"/>
</dbReference>
<feature type="domain" description="CusB-like beta-barrel" evidence="6">
    <location>
        <begin position="257"/>
        <end position="333"/>
    </location>
</feature>
<evidence type="ECO:0000256" key="2">
    <source>
        <dbReference type="ARBA" id="ARBA00022448"/>
    </source>
</evidence>
<dbReference type="InterPro" id="IPR042230">
    <property type="entry name" value="CusF_sf"/>
</dbReference>
<dbReference type="FunFam" id="2.40.30.170:FF:000010">
    <property type="entry name" value="Efflux RND transporter periplasmic adaptor subunit"/>
    <property type="match status" value="1"/>
</dbReference>
<dbReference type="PANTHER" id="PTHR30097">
    <property type="entry name" value="CATION EFFLUX SYSTEM PROTEIN CUSB"/>
    <property type="match status" value="1"/>
</dbReference>
<dbReference type="Gene3D" id="6.10.140.730">
    <property type="match status" value="1"/>
</dbReference>
<dbReference type="Proteomes" id="UP000295399">
    <property type="component" value="Unassembled WGS sequence"/>
</dbReference>
<dbReference type="InterPro" id="IPR058792">
    <property type="entry name" value="Beta-barrel_RND_2"/>
</dbReference>
<organism evidence="8 9">
    <name type="scientific">Rhodothalassium salexigens DSM 2132</name>
    <dbReference type="NCBI Taxonomy" id="1188247"/>
    <lineage>
        <taxon>Bacteria</taxon>
        <taxon>Pseudomonadati</taxon>
        <taxon>Pseudomonadota</taxon>
        <taxon>Alphaproteobacteria</taxon>
        <taxon>Rhodothalassiales</taxon>
        <taxon>Rhodothalassiaceae</taxon>
        <taxon>Rhodothalassium</taxon>
    </lineage>
</organism>
<dbReference type="AlphaFoldDB" id="A0A4R2PGH2"/>
<name>A0A4R2PGH2_RHOSA</name>
<dbReference type="InterPro" id="IPR045800">
    <property type="entry name" value="HMBD"/>
</dbReference>
<dbReference type="Gene3D" id="2.40.30.170">
    <property type="match status" value="1"/>
</dbReference>
<feature type="domain" description="CusB-like three alpha-helical bundle" evidence="4">
    <location>
        <begin position="173"/>
        <end position="220"/>
    </location>
</feature>
<evidence type="ECO:0000259" key="4">
    <source>
        <dbReference type="Pfam" id="PF25869"/>
    </source>
</evidence>
<dbReference type="GO" id="GO:0016020">
    <property type="term" value="C:membrane"/>
    <property type="evidence" value="ECO:0007669"/>
    <property type="project" value="InterPro"/>
</dbReference>
<dbReference type="InterPro" id="IPR058649">
    <property type="entry name" value="CzcB_C"/>
</dbReference>
<gene>
    <name evidence="8" type="ORF">EV659_108135</name>
</gene>
<proteinExistence type="inferred from homology"/>
<dbReference type="InterPro" id="IPR006143">
    <property type="entry name" value="RND_pump_MFP"/>
</dbReference>
<dbReference type="EMBL" id="SLXO01000008">
    <property type="protein sequence ID" value="TCP33035.1"/>
    <property type="molecule type" value="Genomic_DNA"/>
</dbReference>
<dbReference type="Pfam" id="PF19335">
    <property type="entry name" value="HMBD"/>
    <property type="match status" value="1"/>
</dbReference>
<dbReference type="GO" id="GO:0015679">
    <property type="term" value="P:plasma membrane copper ion transport"/>
    <property type="evidence" value="ECO:0007669"/>
    <property type="project" value="TreeGrafter"/>
</dbReference>
<feature type="domain" description="CzcB-like C-terminal circularly permuted SH3-like" evidence="7">
    <location>
        <begin position="356"/>
        <end position="400"/>
    </location>
</feature>
<dbReference type="InterPro" id="IPR021647">
    <property type="entry name" value="CusF_Ec"/>
</dbReference>
<dbReference type="Gene3D" id="2.40.420.20">
    <property type="match status" value="1"/>
</dbReference>
<dbReference type="Gene3D" id="2.40.50.100">
    <property type="match status" value="1"/>
</dbReference>
<dbReference type="GO" id="GO:0030288">
    <property type="term" value="C:outer membrane-bounded periplasmic space"/>
    <property type="evidence" value="ECO:0007669"/>
    <property type="project" value="TreeGrafter"/>
</dbReference>
<evidence type="ECO:0000313" key="9">
    <source>
        <dbReference type="Proteomes" id="UP000295399"/>
    </source>
</evidence>
<evidence type="ECO:0000259" key="5">
    <source>
        <dbReference type="Pfam" id="PF25919"/>
    </source>
</evidence>
<dbReference type="GO" id="GO:0022857">
    <property type="term" value="F:transmembrane transporter activity"/>
    <property type="evidence" value="ECO:0007669"/>
    <property type="project" value="InterPro"/>
</dbReference>
<dbReference type="NCBIfam" id="TIGR01730">
    <property type="entry name" value="RND_mfp"/>
    <property type="match status" value="1"/>
</dbReference>
<sequence>MKRMMTMVATLALGAALGFSLAWVLPWGATGSGDARGGDAGGAGEGSGDDKEILYWVAPMDPDYRRDEPGKSPMGMDLVPVYAGEEPGAGGAATSSVQIDPRVVQNLGIKTADAHAGRLRPTIATLGRLTVDETAVADIHLRSSGWVERLVVRATGEPVARGDLLAKVYAPGLVNAQAEFIQALSSGRATVIEAARDRLASLDIPDYQIARVEETGKPQTLIDVIAPIDGVVTRLGVADGDYVRPETEIMALADLSTLWLIADVFEAQAPLLATGAAVTARATFDPDRRMSGRVDYIYPELDPVTRTVRVRVEVDNADGQLKPGMYASVTIDGRRRAPAVLIPRLALIRTGKADRVILALGDGRFRPAEVQAGIGDGEMVEILAGLKPGERVVTGGQFLIDSESSFAGAEVRLASAEGADPAASMTDMPDMTHDAMDHGAMTHDAGDRANGSAAPPQTAARVVEVRPGARTVRLDHGPIEAFAMPGMVMDFAVAEGVDMAALTADARVHVILARQRNADGLYVIEAVHPMAAEAGQ</sequence>
<dbReference type="Pfam" id="PF25919">
    <property type="entry name" value="BSH_CusB"/>
    <property type="match status" value="1"/>
</dbReference>
<dbReference type="GO" id="GO:0046914">
    <property type="term" value="F:transition metal ion binding"/>
    <property type="evidence" value="ECO:0007669"/>
    <property type="project" value="TreeGrafter"/>
</dbReference>
<dbReference type="OrthoDB" id="9806939at2"/>
<dbReference type="InterPro" id="IPR058791">
    <property type="entry name" value="3HB_CusB"/>
</dbReference>
<dbReference type="InterPro" id="IPR058790">
    <property type="entry name" value="BSH_CusB"/>
</dbReference>
<dbReference type="InParanoid" id="A0A4R2PGH2"/>
<dbReference type="InterPro" id="IPR051909">
    <property type="entry name" value="MFP_Cation_Efflux"/>
</dbReference>
<feature type="domain" description="Heavy metal binding" evidence="3">
    <location>
        <begin position="55"/>
        <end position="81"/>
    </location>
</feature>
<protein>
    <submittedName>
        <fullName evidence="8">Cu(I)/Ag(I) efflux system membrane fusion protein</fullName>
    </submittedName>
</protein>
<dbReference type="FunCoup" id="A0A4R2PGH2">
    <property type="interactions" value="121"/>
</dbReference>
<feature type="domain" description="CusB-like barrel-sandwich hybrid" evidence="5">
    <location>
        <begin position="137"/>
        <end position="252"/>
    </location>
</feature>
<accession>A0A4R2PGH2</accession>
<reference evidence="8 9" key="1">
    <citation type="submission" date="2019-03" db="EMBL/GenBank/DDBJ databases">
        <title>Genomic Encyclopedia of Type Strains, Phase IV (KMG-IV): sequencing the most valuable type-strain genomes for metagenomic binning, comparative biology and taxonomic classification.</title>
        <authorList>
            <person name="Goeker M."/>
        </authorList>
    </citation>
    <scope>NUCLEOTIDE SEQUENCE [LARGE SCALE GENOMIC DNA]</scope>
    <source>
        <strain evidence="8 9">DSM 2132</strain>
    </source>
</reference>
<dbReference type="Pfam" id="PF11604">
    <property type="entry name" value="CusF_Ec"/>
    <property type="match status" value="1"/>
</dbReference>
<keyword evidence="2" id="KW-0813">Transport</keyword>
<dbReference type="SUPFAM" id="SSF111369">
    <property type="entry name" value="HlyD-like secretion proteins"/>
    <property type="match status" value="1"/>
</dbReference>